<name>A0A4V6A290_STECR</name>
<reference evidence="2 3" key="1">
    <citation type="journal article" date="2015" name="Genome Biol.">
        <title>Comparative genomics of Steinernema reveals deeply conserved gene regulatory networks.</title>
        <authorList>
            <person name="Dillman A.R."/>
            <person name="Macchietto M."/>
            <person name="Porter C.F."/>
            <person name="Rogers A."/>
            <person name="Williams B."/>
            <person name="Antoshechkin I."/>
            <person name="Lee M.M."/>
            <person name="Goodwin Z."/>
            <person name="Lu X."/>
            <person name="Lewis E.E."/>
            <person name="Goodrich-Blair H."/>
            <person name="Stock S.P."/>
            <person name="Adams B.J."/>
            <person name="Sternberg P.W."/>
            <person name="Mortazavi A."/>
        </authorList>
    </citation>
    <scope>NUCLEOTIDE SEQUENCE [LARGE SCALE GENOMIC DNA]</scope>
    <source>
        <strain evidence="2 3">ALL</strain>
    </source>
</reference>
<dbReference type="EMBL" id="AZBU02000005">
    <property type="protein sequence ID" value="TKR78255.1"/>
    <property type="molecule type" value="Genomic_DNA"/>
</dbReference>
<reference evidence="2 3" key="2">
    <citation type="journal article" date="2019" name="G3 (Bethesda)">
        <title>Hybrid Assembly of the Genome of the Entomopathogenic Nematode Steinernema carpocapsae Identifies the X-Chromosome.</title>
        <authorList>
            <person name="Serra L."/>
            <person name="Macchietto M."/>
            <person name="Macias-Munoz A."/>
            <person name="McGill C.J."/>
            <person name="Rodriguez I.M."/>
            <person name="Rodriguez B."/>
            <person name="Murad R."/>
            <person name="Mortazavi A."/>
        </authorList>
    </citation>
    <scope>NUCLEOTIDE SEQUENCE [LARGE SCALE GENOMIC DNA]</scope>
    <source>
        <strain evidence="2 3">ALL</strain>
    </source>
</reference>
<keyword evidence="3" id="KW-1185">Reference proteome</keyword>
<keyword evidence="1" id="KW-0472">Membrane</keyword>
<dbReference type="AlphaFoldDB" id="A0A4V6A290"/>
<protein>
    <submittedName>
        <fullName evidence="2">Uncharacterized protein</fullName>
    </submittedName>
</protein>
<proteinExistence type="predicted"/>
<organism evidence="2 3">
    <name type="scientific">Steinernema carpocapsae</name>
    <name type="common">Entomopathogenic nematode</name>
    <dbReference type="NCBI Taxonomy" id="34508"/>
    <lineage>
        <taxon>Eukaryota</taxon>
        <taxon>Metazoa</taxon>
        <taxon>Ecdysozoa</taxon>
        <taxon>Nematoda</taxon>
        <taxon>Chromadorea</taxon>
        <taxon>Rhabditida</taxon>
        <taxon>Tylenchina</taxon>
        <taxon>Panagrolaimomorpha</taxon>
        <taxon>Strongyloidoidea</taxon>
        <taxon>Steinernematidae</taxon>
        <taxon>Steinernema</taxon>
    </lineage>
</organism>
<sequence length="70" mass="7826">MDLNESKESPPLNVYLVLIGLIVGQVIAIIVWTALGFTLRLRLYSNDFNYEVASKSESRANVPKPSDKQC</sequence>
<accession>A0A4V6A290</accession>
<evidence type="ECO:0000313" key="2">
    <source>
        <dbReference type="EMBL" id="TKR78255.1"/>
    </source>
</evidence>
<keyword evidence="1" id="KW-0812">Transmembrane</keyword>
<evidence type="ECO:0000256" key="1">
    <source>
        <dbReference type="SAM" id="Phobius"/>
    </source>
</evidence>
<evidence type="ECO:0000313" key="3">
    <source>
        <dbReference type="Proteomes" id="UP000298663"/>
    </source>
</evidence>
<gene>
    <name evidence="2" type="ORF">L596_019092</name>
</gene>
<feature type="transmembrane region" description="Helical" evidence="1">
    <location>
        <begin position="12"/>
        <end position="35"/>
    </location>
</feature>
<keyword evidence="1" id="KW-1133">Transmembrane helix</keyword>
<comment type="caution">
    <text evidence="2">The sequence shown here is derived from an EMBL/GenBank/DDBJ whole genome shotgun (WGS) entry which is preliminary data.</text>
</comment>
<dbReference type="Proteomes" id="UP000298663">
    <property type="component" value="Unassembled WGS sequence"/>
</dbReference>